<dbReference type="InterPro" id="IPR001910">
    <property type="entry name" value="Inosine/uridine_hydrolase_dom"/>
</dbReference>
<dbReference type="Pfam" id="PF01156">
    <property type="entry name" value="IU_nuc_hydro"/>
    <property type="match status" value="1"/>
</dbReference>
<keyword evidence="1" id="KW-0378">Hydrolase</keyword>
<dbReference type="GO" id="GO:0045437">
    <property type="term" value="F:uridine nucleosidase activity"/>
    <property type="evidence" value="ECO:0007669"/>
    <property type="project" value="UniProtKB-ARBA"/>
</dbReference>
<dbReference type="Proteomes" id="UP000188246">
    <property type="component" value="Chromosome"/>
</dbReference>
<protein>
    <submittedName>
        <fullName evidence="1">Ribonucleoside hydrolase RihC</fullName>
    </submittedName>
</protein>
<dbReference type="SUPFAM" id="SSF53590">
    <property type="entry name" value="Nucleoside hydrolase"/>
    <property type="match status" value="1"/>
</dbReference>
<dbReference type="PANTHER" id="PTHR12304:SF15">
    <property type="entry name" value="NON-SPECIFIC RIBONUCLEOSIDE HYDROLASE RIHC"/>
    <property type="match status" value="1"/>
</dbReference>
<gene>
    <name evidence="1" type="ORF">BW732_00110</name>
</gene>
<dbReference type="CDD" id="cd02651">
    <property type="entry name" value="nuc_hydro_IU_UC_XIUA"/>
    <property type="match status" value="1"/>
</dbReference>
<evidence type="ECO:0000313" key="1">
    <source>
        <dbReference type="EMBL" id="AQP52775.1"/>
    </source>
</evidence>
<dbReference type="InterPro" id="IPR023186">
    <property type="entry name" value="IUNH"/>
</dbReference>
<dbReference type="OrthoDB" id="9797882at2"/>
<dbReference type="InterPro" id="IPR015910">
    <property type="entry name" value="I/U_nuclsd_hydro_CS"/>
</dbReference>
<dbReference type="AlphaFoldDB" id="A0A1Q2D346"/>
<dbReference type="GO" id="GO:0008477">
    <property type="term" value="F:purine nucleosidase activity"/>
    <property type="evidence" value="ECO:0007669"/>
    <property type="project" value="TreeGrafter"/>
</dbReference>
<dbReference type="GO" id="GO:0006152">
    <property type="term" value="P:purine nucleoside catabolic process"/>
    <property type="evidence" value="ECO:0007669"/>
    <property type="project" value="TreeGrafter"/>
</dbReference>
<dbReference type="NCBIfam" id="NF008036">
    <property type="entry name" value="PRK10768.1"/>
    <property type="match status" value="1"/>
</dbReference>
<dbReference type="PROSITE" id="PS01247">
    <property type="entry name" value="IUNH"/>
    <property type="match status" value="1"/>
</dbReference>
<reference evidence="1 2" key="1">
    <citation type="journal article" date="2010" name="Int. J. Syst. Evol. Microbiol.">
        <title>Vagococcus penaei sp. nov., isolated from spoilage microbiota of cooked shrimp (Penaeus vannamei).</title>
        <authorList>
            <person name="Jaffres E."/>
            <person name="Prevost H."/>
            <person name="Rossero A."/>
            <person name="Joffraud J.J."/>
            <person name="Dousset X."/>
        </authorList>
    </citation>
    <scope>NUCLEOTIDE SEQUENCE [LARGE SCALE GENOMIC DNA]</scope>
    <source>
        <strain evidence="1 2">CD276</strain>
    </source>
</reference>
<dbReference type="PANTHER" id="PTHR12304">
    <property type="entry name" value="INOSINE-URIDINE PREFERRING NUCLEOSIDE HYDROLASE"/>
    <property type="match status" value="1"/>
</dbReference>
<dbReference type="KEGG" id="vpi:BW732_00110"/>
<dbReference type="Gene3D" id="3.90.245.10">
    <property type="entry name" value="Ribonucleoside hydrolase-like"/>
    <property type="match status" value="1"/>
</dbReference>
<dbReference type="STRING" id="633807.BW732_00110"/>
<proteinExistence type="predicted"/>
<organism evidence="1 2">
    <name type="scientific">Vagococcus penaei</name>
    <dbReference type="NCBI Taxonomy" id="633807"/>
    <lineage>
        <taxon>Bacteria</taxon>
        <taxon>Bacillati</taxon>
        <taxon>Bacillota</taxon>
        <taxon>Bacilli</taxon>
        <taxon>Lactobacillales</taxon>
        <taxon>Enterococcaceae</taxon>
        <taxon>Vagococcus</taxon>
    </lineage>
</organism>
<dbReference type="EMBL" id="CP019609">
    <property type="protein sequence ID" value="AQP52775.1"/>
    <property type="molecule type" value="Genomic_DNA"/>
</dbReference>
<dbReference type="InterPro" id="IPR036452">
    <property type="entry name" value="Ribo_hydro-like"/>
</dbReference>
<dbReference type="GO" id="GO:0005829">
    <property type="term" value="C:cytosol"/>
    <property type="evidence" value="ECO:0007669"/>
    <property type="project" value="TreeGrafter"/>
</dbReference>
<accession>A0A1Q2D346</accession>
<name>A0A1Q2D346_9ENTE</name>
<keyword evidence="2" id="KW-1185">Reference proteome</keyword>
<evidence type="ECO:0000313" key="2">
    <source>
        <dbReference type="Proteomes" id="UP000188246"/>
    </source>
</evidence>
<sequence>MMKRPLIIDTDPGIDDAVALAIACHSSEFDVKLITTVSGNVGIQQVTENTQKLLKFWHKKIPVAQGASSPLMRQPIFAQEVHGVTGLDGYDFPVIDSNECVQLNAIDAIRQVIMTSEELVTLVAMGPLTNIALLLKVYPEVKVKIKELVIMGGALGRGNAAILSEFNIMVDPEAAQIVFDSYLPIVLVPLDVGLNALVKNKDAKRIATFNRTGNMLVQLFHHYQDGDLTNGVHMYDSCTIAYLLKPELFQVVDAFVAIETKGEWTTGATIIDYDGKLGKSNNCQVCLDINSHGFTEWLEDSLKICD</sequence>